<organism evidence="1 2">
    <name type="scientific">Tigriopus californicus</name>
    <name type="common">Marine copepod</name>
    <dbReference type="NCBI Taxonomy" id="6832"/>
    <lineage>
        <taxon>Eukaryota</taxon>
        <taxon>Metazoa</taxon>
        <taxon>Ecdysozoa</taxon>
        <taxon>Arthropoda</taxon>
        <taxon>Crustacea</taxon>
        <taxon>Multicrustacea</taxon>
        <taxon>Hexanauplia</taxon>
        <taxon>Copepoda</taxon>
        <taxon>Harpacticoida</taxon>
        <taxon>Harpacticidae</taxon>
        <taxon>Tigriopus</taxon>
    </lineage>
</organism>
<accession>A0A553PS29</accession>
<dbReference type="Proteomes" id="UP000318571">
    <property type="component" value="Chromosome 12"/>
</dbReference>
<name>A0A553PS29_TIGCA</name>
<evidence type="ECO:0000313" key="1">
    <source>
        <dbReference type="EMBL" id="TRY80490.1"/>
    </source>
</evidence>
<reference evidence="1 2" key="1">
    <citation type="journal article" date="2018" name="Nat. Ecol. Evol.">
        <title>Genomic signatures of mitonuclear coevolution across populations of Tigriopus californicus.</title>
        <authorList>
            <person name="Barreto F.S."/>
            <person name="Watson E.T."/>
            <person name="Lima T.G."/>
            <person name="Willett C.S."/>
            <person name="Edmands S."/>
            <person name="Li W."/>
            <person name="Burton R.S."/>
        </authorList>
    </citation>
    <scope>NUCLEOTIDE SEQUENCE [LARGE SCALE GENOMIC DNA]</scope>
    <source>
        <strain evidence="1 2">San Diego</strain>
    </source>
</reference>
<dbReference type="AlphaFoldDB" id="A0A553PS29"/>
<sequence>MASSLDSKWATKLNPKHSDIKQIKKDSALRQPLEFLMFLNVVSRQKGAFDLSVEQLQGIKRATLGYEEQPPALENDKSPAISCLAKSSCSMALSCNEDDSSNLPRRFETNEDFNDKLTNAVNLGRDESTHSIQEGRNKLWNREYSPDQQTISEPRLIPEEFLEKIHDIPPEFKDSCRTVKQIISSCERISRSIPENDKKSNQDNNTASTFSVLSLLQKMTWALLLIDVWQSDQKLTRESLWQEDHWLDILTAPLFKDGSDSNSILFKLQSHLKKASYLDIQSFLNDYQSTEKHHPQITKAQKAKPQSKTKVQQETLTKFLKSDKLFLGTFFTAQVLGLTGSQCEAMVQKNGTLLGDLFEKNVFQALKKTLSMHSKWIAVFCGLEVLGGKQGKNEFDYLIILGQVKKIIYVECKNTLGRRTAKKIKKQSNNAFEYLQKHLPTEKGWEFLTWACFGEMLQTVAICSSCQPYLVQISTIGSSLDKILKERANDVIENGINGINNKVFEDLVKTFLFHALINKQIFEGGQVAKHQMKRVDFPGQSIILWNLHQLKILHKDPCKMIIKSHGQFGSGKTEILKTKATKLAQDGNNCVLFLVARPLQNFVCHDNFEIEDGLVLNLRNSEEIQKMIPFIQEYRSLNTIKELDNESIENLISVLEQENNAKQILVIFPNIFHQGSLKKMSKIANAKFYGFPFHYDMKNCSDEDLRLFLDASNTGEKRILVTFEYLVEGFEAEMVLFPKWHNLTNKSTLFRGKAKLETANISKFAHPMLQKQKSVPKSKEKLSVLVPWDLDIFSISDYPRFRPSPDSKVTVSNVNYYKSYEIHNINDWRSKFEQSSSIKQYNLVVQATTTEKMAHPLCILLEMNDEWRTSYCLDVDKEDLLQEYHPLKSLMDQYDKEIVELILTNQIRHWSVWKNIMIAQIIFSHRQNLELRTRFNYRQMFSLWSRIHKEFHQEEYILDQRELDDKSYDLFRRKVLKENLFIRKYRIAYLRVKLPQAILESFVVDPQFQHWNTIDLFVEWLRSDEFDSTVIDFFISREFPHHVSKKTEGNDDPQAHLRQELSSMFRYGRKSPKLNVQPISMIWEHETFCRFRDVLEDNFPSFVKKSWFLDLVSAEKECKNELRNLRATKGSIYLQQQEEQNDTTFEGIPPRSRAVFVGALIFLACQTSAKNSRQNRNRFERIWRRIKSKTKKWRKKAAD</sequence>
<comment type="caution">
    <text evidence="1">The sequence shown here is derived from an EMBL/GenBank/DDBJ whole genome shotgun (WGS) entry which is preliminary data.</text>
</comment>
<proteinExistence type="predicted"/>
<evidence type="ECO:0000313" key="2">
    <source>
        <dbReference type="Proteomes" id="UP000318571"/>
    </source>
</evidence>
<dbReference type="EMBL" id="VCGU01000001">
    <property type="protein sequence ID" value="TRY80490.1"/>
    <property type="molecule type" value="Genomic_DNA"/>
</dbReference>
<keyword evidence="2" id="KW-1185">Reference proteome</keyword>
<protein>
    <submittedName>
        <fullName evidence="1">Uncharacterized protein</fullName>
    </submittedName>
</protein>
<gene>
    <name evidence="1" type="ORF">TCAL_15513</name>
</gene>